<dbReference type="Proteomes" id="UP000736787">
    <property type="component" value="Unassembled WGS sequence"/>
</dbReference>
<dbReference type="AlphaFoldDB" id="A0A8T1DWN8"/>
<dbReference type="EMBL" id="RCMK01000178">
    <property type="protein sequence ID" value="KAG2945601.1"/>
    <property type="molecule type" value="Genomic_DNA"/>
</dbReference>
<protein>
    <submittedName>
        <fullName evidence="1">Uncharacterized protein</fullName>
    </submittedName>
</protein>
<gene>
    <name evidence="1" type="ORF">PC117_g8307</name>
</gene>
<organism evidence="1 2">
    <name type="scientific">Phytophthora cactorum</name>
    <dbReference type="NCBI Taxonomy" id="29920"/>
    <lineage>
        <taxon>Eukaryota</taxon>
        <taxon>Sar</taxon>
        <taxon>Stramenopiles</taxon>
        <taxon>Oomycota</taxon>
        <taxon>Peronosporomycetes</taxon>
        <taxon>Peronosporales</taxon>
        <taxon>Peronosporaceae</taxon>
        <taxon>Phytophthora</taxon>
    </lineage>
</organism>
<reference evidence="1" key="1">
    <citation type="submission" date="2018-10" db="EMBL/GenBank/DDBJ databases">
        <title>Effector identification in a new, highly contiguous assembly of the strawberry crown rot pathogen Phytophthora cactorum.</title>
        <authorList>
            <person name="Armitage A.D."/>
            <person name="Nellist C.F."/>
            <person name="Bates H."/>
            <person name="Vickerstaff R.J."/>
            <person name="Harrison R.J."/>
        </authorList>
    </citation>
    <scope>NUCLEOTIDE SEQUENCE</scope>
    <source>
        <strain evidence="1">4040</strain>
    </source>
</reference>
<evidence type="ECO:0000313" key="1">
    <source>
        <dbReference type="EMBL" id="KAG2945601.1"/>
    </source>
</evidence>
<sequence>MDDNVAFAGIPMLHSSKQGTPRSLPCWLEPSCIVAVGDSSMTFYSMFRRMDGLVPAYATFSFAPSANTFARLDDGCERPRLVSCVGIVTTPPSTLSLFILSAALHPSKLLC</sequence>
<comment type="caution">
    <text evidence="1">The sequence shown here is derived from an EMBL/GenBank/DDBJ whole genome shotgun (WGS) entry which is preliminary data.</text>
</comment>
<accession>A0A8T1DWN8</accession>
<evidence type="ECO:0000313" key="2">
    <source>
        <dbReference type="Proteomes" id="UP000736787"/>
    </source>
</evidence>
<name>A0A8T1DWN8_9STRA</name>
<proteinExistence type="predicted"/>
<dbReference type="VEuPathDB" id="FungiDB:PC110_g10188"/>